<keyword evidence="2" id="KW-0067">ATP-binding</keyword>
<gene>
    <name evidence="4" type="ORF">WMSIL1_LOCUS4706</name>
</gene>
<organism evidence="4 5">
    <name type="scientific">Hymenolepis diminuta</name>
    <name type="common">Rat tapeworm</name>
    <dbReference type="NCBI Taxonomy" id="6216"/>
    <lineage>
        <taxon>Eukaryota</taxon>
        <taxon>Metazoa</taxon>
        <taxon>Spiralia</taxon>
        <taxon>Lophotrochozoa</taxon>
        <taxon>Platyhelminthes</taxon>
        <taxon>Cestoda</taxon>
        <taxon>Eucestoda</taxon>
        <taxon>Cyclophyllidea</taxon>
        <taxon>Hymenolepididae</taxon>
        <taxon>Hymenolepis</taxon>
    </lineage>
</organism>
<keyword evidence="1" id="KW-0547">Nucleotide-binding</keyword>
<evidence type="ECO:0000256" key="2">
    <source>
        <dbReference type="ARBA" id="ARBA00022840"/>
    </source>
</evidence>
<dbReference type="AlphaFoldDB" id="A0A564YB54"/>
<evidence type="ECO:0000313" key="4">
    <source>
        <dbReference type="EMBL" id="VUZ44505.1"/>
    </source>
</evidence>
<dbReference type="GO" id="GO:0019079">
    <property type="term" value="P:viral genome replication"/>
    <property type="evidence" value="ECO:0007669"/>
    <property type="project" value="InterPro"/>
</dbReference>
<dbReference type="PROSITE" id="PS51206">
    <property type="entry name" value="SF3_HELICASE_1"/>
    <property type="match status" value="1"/>
</dbReference>
<evidence type="ECO:0000259" key="3">
    <source>
        <dbReference type="PROSITE" id="PS51206"/>
    </source>
</evidence>
<keyword evidence="5" id="KW-1185">Reference proteome</keyword>
<dbReference type="Pfam" id="PF01057">
    <property type="entry name" value="Parvo_NS1"/>
    <property type="match status" value="1"/>
</dbReference>
<name>A0A564YB54_HYMDI</name>
<evidence type="ECO:0000256" key="1">
    <source>
        <dbReference type="ARBA" id="ARBA00022741"/>
    </source>
</evidence>
<dbReference type="InterPro" id="IPR001257">
    <property type="entry name" value="Parvovirus_NS1_helicase"/>
</dbReference>
<dbReference type="EMBL" id="CABIJS010000125">
    <property type="protein sequence ID" value="VUZ44505.1"/>
    <property type="molecule type" value="Genomic_DNA"/>
</dbReference>
<dbReference type="Gene3D" id="3.40.50.300">
    <property type="entry name" value="P-loop containing nucleotide triphosphate hydrolases"/>
    <property type="match status" value="1"/>
</dbReference>
<proteinExistence type="predicted"/>
<dbReference type="SUPFAM" id="SSF52540">
    <property type="entry name" value="P-loop containing nucleoside triphosphate hydrolases"/>
    <property type="match status" value="1"/>
</dbReference>
<sequence length="262" mass="29445">MSGALLHDLPNWKPDKLTSGPLLKASAAFLFLMNIWMDKAYSKAYISNDSFPESEYIEKNIIDVYKSWLDTLFEANGIVPAEFIDKLERVMDKRDTKINCLVLYGPTNTGKSLLCKIMTEFLLTGTISRRTENSSFAYENLLDRSVAILEEPKVNAANINDMKQLLGGEAFEVAVKYKPMQYLQRLPVIITTNEYLGCRIPDVDAAALESRYYQYTVSSQIASATVDGQLDAAPCKICVCHWAEYFAKVKGQSHGDKENIPP</sequence>
<protein>
    <recommendedName>
        <fullName evidence="3">SF3 helicase domain-containing protein</fullName>
    </recommendedName>
</protein>
<dbReference type="InterPro" id="IPR027417">
    <property type="entry name" value="P-loop_NTPase"/>
</dbReference>
<feature type="domain" description="SF3 helicase" evidence="3">
    <location>
        <begin position="67"/>
        <end position="230"/>
    </location>
</feature>
<accession>A0A564YB54</accession>
<reference evidence="4 5" key="1">
    <citation type="submission" date="2019-07" db="EMBL/GenBank/DDBJ databases">
        <authorList>
            <person name="Jastrzebski P J."/>
            <person name="Paukszto L."/>
            <person name="Jastrzebski P J."/>
        </authorList>
    </citation>
    <scope>NUCLEOTIDE SEQUENCE [LARGE SCALE GENOMIC DNA]</scope>
    <source>
        <strain evidence="4 5">WMS-il1</strain>
    </source>
</reference>
<dbReference type="Proteomes" id="UP000321570">
    <property type="component" value="Unassembled WGS sequence"/>
</dbReference>
<dbReference type="InterPro" id="IPR014015">
    <property type="entry name" value="Helicase_SF3_DNA-vir"/>
</dbReference>
<dbReference type="GO" id="GO:0005524">
    <property type="term" value="F:ATP binding"/>
    <property type="evidence" value="ECO:0007669"/>
    <property type="project" value="UniProtKB-KW"/>
</dbReference>
<evidence type="ECO:0000313" key="5">
    <source>
        <dbReference type="Proteomes" id="UP000321570"/>
    </source>
</evidence>